<dbReference type="GO" id="GO:0007165">
    <property type="term" value="P:signal transduction"/>
    <property type="evidence" value="ECO:0007669"/>
    <property type="project" value="InterPro"/>
</dbReference>
<dbReference type="SMART" id="SM00324">
    <property type="entry name" value="RhoGAP"/>
    <property type="match status" value="1"/>
</dbReference>
<sequence>MDANEDLVEYDEVDPSLVGAGAGELDELEEFGGPYDNNTLVSAHNWQVGQEVEVYSRSKDRWIAATIRKIMTENGQDWIQVYYKNSSQMKDVRADSDDIRRLKAPPPPPLPGSKSHLSGPSTQIAITRQTSDGKSAQTLDFTQILHKVGAISRQVEGGLYLIKRVASVVHRIAAAEQQHVMACKKVLDQEKQKLKDKMMDEMTRCVDAWDSTERYLRGNMDKQEELAKNMEQKISNPMMQFYTDAELKRKAILKDEKKYGVEMNRAKVGVQKNLRNCQKLIKSCLLAKAEQEEKKKGGSIGKKKKFGAGMLKWAKNMMRGSLSELQNQAATAAKNYAASIEFANERQHQYYDKELPLICKQFEMLERSRINALHKYLHMLNEISRAHAEPVMKFIEDHKRLLSEMSPDKDITDFTAHTIRMYGPVPPMEPYTYQLPCTQKDIKAGRFQGNPNSFFYATLEHCMDMQKGKYDLDVPIIVVNLIKAIQDLGGMTVEGIFRLSAKKEDLVRLRAQFDKGDVEVRETSPHVPAGLLKQWLRELAEPLIPTELYEEAIKIAKSIKDEDPKLTKSVIDGFVTQLPALNQKVLEHICTLAGKIADLSSVNKMTYSNLAIVFAPGFLRNPSEDPAEMLENSKYETAFTNHLLQAVAGPGRIA</sequence>
<dbReference type="SUPFAM" id="SSF103657">
    <property type="entry name" value="BAR/IMD domain-like"/>
    <property type="match status" value="1"/>
</dbReference>
<dbReference type="SUPFAM" id="SSF48350">
    <property type="entry name" value="GTPase activation domain, GAP"/>
    <property type="match status" value="1"/>
</dbReference>
<proteinExistence type="predicted"/>
<dbReference type="InterPro" id="IPR027267">
    <property type="entry name" value="AH/BAR_dom_sf"/>
</dbReference>
<organism evidence="3">
    <name type="scientific">Lotharella globosa</name>
    <dbReference type="NCBI Taxonomy" id="91324"/>
    <lineage>
        <taxon>Eukaryota</taxon>
        <taxon>Sar</taxon>
        <taxon>Rhizaria</taxon>
        <taxon>Cercozoa</taxon>
        <taxon>Chlorarachniophyceae</taxon>
        <taxon>Lotharella</taxon>
    </lineage>
</organism>
<dbReference type="EMBL" id="HBIV01008352">
    <property type="protein sequence ID" value="CAE0653553.1"/>
    <property type="molecule type" value="Transcribed_RNA"/>
</dbReference>
<dbReference type="GO" id="GO:0005737">
    <property type="term" value="C:cytoplasm"/>
    <property type="evidence" value="ECO:0007669"/>
    <property type="project" value="TreeGrafter"/>
</dbReference>
<feature type="region of interest" description="Disordered" evidence="1">
    <location>
        <begin position="93"/>
        <end position="120"/>
    </location>
</feature>
<feature type="domain" description="Rho-GAP" evidence="2">
    <location>
        <begin position="457"/>
        <end position="651"/>
    </location>
</feature>
<dbReference type="AlphaFoldDB" id="A0A7S4DJR8"/>
<evidence type="ECO:0000256" key="1">
    <source>
        <dbReference type="SAM" id="MobiDB-lite"/>
    </source>
</evidence>
<evidence type="ECO:0000313" key="3">
    <source>
        <dbReference type="EMBL" id="CAE0653553.1"/>
    </source>
</evidence>
<dbReference type="InterPro" id="IPR000198">
    <property type="entry name" value="RhoGAP_dom"/>
</dbReference>
<dbReference type="PANTHER" id="PTHR45876">
    <property type="entry name" value="FI04035P"/>
    <property type="match status" value="1"/>
</dbReference>
<reference evidence="3" key="1">
    <citation type="submission" date="2021-01" db="EMBL/GenBank/DDBJ databases">
        <authorList>
            <person name="Corre E."/>
            <person name="Pelletier E."/>
            <person name="Niang G."/>
            <person name="Scheremetjew M."/>
            <person name="Finn R."/>
            <person name="Kale V."/>
            <person name="Holt S."/>
            <person name="Cochrane G."/>
            <person name="Meng A."/>
            <person name="Brown T."/>
            <person name="Cohen L."/>
        </authorList>
    </citation>
    <scope>NUCLEOTIDE SEQUENCE</scope>
    <source>
        <strain evidence="3">CCCM811</strain>
    </source>
</reference>
<protein>
    <recommendedName>
        <fullName evidence="2">Rho-GAP domain-containing protein</fullName>
    </recommendedName>
</protein>
<accession>A0A7S4DJR8</accession>
<gene>
    <name evidence="3" type="ORF">LGLO00237_LOCUS6277</name>
</gene>
<dbReference type="InterPro" id="IPR008936">
    <property type="entry name" value="Rho_GTPase_activation_prot"/>
</dbReference>
<dbReference type="Gene3D" id="1.20.1270.60">
    <property type="entry name" value="Arfaptin homology (AH) domain/BAR domain"/>
    <property type="match status" value="1"/>
</dbReference>
<dbReference type="GO" id="GO:0005096">
    <property type="term" value="F:GTPase activator activity"/>
    <property type="evidence" value="ECO:0007669"/>
    <property type="project" value="TreeGrafter"/>
</dbReference>
<dbReference type="PROSITE" id="PS50238">
    <property type="entry name" value="RHOGAP"/>
    <property type="match status" value="1"/>
</dbReference>
<name>A0A7S4DJR8_9EUKA</name>
<dbReference type="Gene3D" id="1.10.555.10">
    <property type="entry name" value="Rho GTPase activation protein"/>
    <property type="match status" value="1"/>
</dbReference>
<dbReference type="PANTHER" id="PTHR45876:SF8">
    <property type="entry name" value="FI04035P"/>
    <property type="match status" value="1"/>
</dbReference>
<dbReference type="Pfam" id="PF00620">
    <property type="entry name" value="RhoGAP"/>
    <property type="match status" value="1"/>
</dbReference>
<evidence type="ECO:0000259" key="2">
    <source>
        <dbReference type="PROSITE" id="PS50238"/>
    </source>
</evidence>